<dbReference type="RefSeq" id="WP_394829749.1">
    <property type="nucleotide sequence ID" value="NZ_CP089984.1"/>
</dbReference>
<keyword evidence="1" id="KW-0732">Signal</keyword>
<accession>A0ABZ2MCA2</accession>
<keyword evidence="4" id="KW-1185">Reference proteome</keyword>
<name>A0ABZ2MCA2_9BACT</name>
<feature type="domain" description="Chalcone isomerase" evidence="2">
    <location>
        <begin position="40"/>
        <end position="171"/>
    </location>
</feature>
<dbReference type="SUPFAM" id="SSF54626">
    <property type="entry name" value="Chalcone isomerase"/>
    <property type="match status" value="1"/>
</dbReference>
<sequence>MKIAKRRLCLTLVLALACLACCVANAFALERLSNGYYHTGDGVRQKKILFASVDVYAIGHEMKELPPAKTKQAVIDADISKRFIWKMKRDVDSEKIRNALTEAYAMNGFNDQAKIGPFLGVFQKELKENQIVTITYDADKKTTTLAVQGGASATVAGIDFMKATWRIWFGKIDQPSLGDALINRL</sequence>
<feature type="signal peptide" evidence="1">
    <location>
        <begin position="1"/>
        <end position="28"/>
    </location>
</feature>
<dbReference type="InterPro" id="IPR036298">
    <property type="entry name" value="Chalcone_isomerase_sf"/>
</dbReference>
<protein>
    <submittedName>
        <fullName evidence="3">Chalcone isomerase family protein</fullName>
    </submittedName>
</protein>
<evidence type="ECO:0000313" key="3">
    <source>
        <dbReference type="EMBL" id="WXB20145.1"/>
    </source>
</evidence>
<evidence type="ECO:0000259" key="2">
    <source>
        <dbReference type="Pfam" id="PF16036"/>
    </source>
</evidence>
<keyword evidence="3" id="KW-0413">Isomerase</keyword>
<dbReference type="EMBL" id="CP089984">
    <property type="protein sequence ID" value="WXB20145.1"/>
    <property type="molecule type" value="Genomic_DNA"/>
</dbReference>
<reference evidence="3 4" key="1">
    <citation type="submission" date="2021-12" db="EMBL/GenBank/DDBJ databases">
        <title>Discovery of the Pendulisporaceae a myxobacterial family with distinct sporulation behavior and unique specialized metabolism.</title>
        <authorList>
            <person name="Garcia R."/>
            <person name="Popoff A."/>
            <person name="Bader C.D."/>
            <person name="Loehr J."/>
            <person name="Walesch S."/>
            <person name="Walt C."/>
            <person name="Boldt J."/>
            <person name="Bunk B."/>
            <person name="Haeckl F.J.F.P.J."/>
            <person name="Gunesch A.P."/>
            <person name="Birkelbach J."/>
            <person name="Nuebel U."/>
            <person name="Pietschmann T."/>
            <person name="Bach T."/>
            <person name="Mueller R."/>
        </authorList>
    </citation>
    <scope>NUCLEOTIDE SEQUENCE [LARGE SCALE GENOMIC DNA]</scope>
    <source>
        <strain evidence="3 4">MSr11954</strain>
    </source>
</reference>
<dbReference type="InterPro" id="IPR016087">
    <property type="entry name" value="Chalcone_isomerase"/>
</dbReference>
<dbReference type="PROSITE" id="PS51257">
    <property type="entry name" value="PROKAR_LIPOPROTEIN"/>
    <property type="match status" value="1"/>
</dbReference>
<evidence type="ECO:0000256" key="1">
    <source>
        <dbReference type="SAM" id="SignalP"/>
    </source>
</evidence>
<evidence type="ECO:0000313" key="4">
    <source>
        <dbReference type="Proteomes" id="UP001370348"/>
    </source>
</evidence>
<dbReference type="Pfam" id="PF16036">
    <property type="entry name" value="Chalcone_3"/>
    <property type="match status" value="1"/>
</dbReference>
<feature type="chain" id="PRO_5046291554" evidence="1">
    <location>
        <begin position="29"/>
        <end position="185"/>
    </location>
</feature>
<gene>
    <name evidence="3" type="ORF">LZC94_23365</name>
</gene>
<dbReference type="InterPro" id="IPR016088">
    <property type="entry name" value="Chalcone_isomerase_3-sand"/>
</dbReference>
<proteinExistence type="predicted"/>
<organism evidence="3 4">
    <name type="scientific">Pendulispora albinea</name>
    <dbReference type="NCBI Taxonomy" id="2741071"/>
    <lineage>
        <taxon>Bacteria</taxon>
        <taxon>Pseudomonadati</taxon>
        <taxon>Myxococcota</taxon>
        <taxon>Myxococcia</taxon>
        <taxon>Myxococcales</taxon>
        <taxon>Sorangiineae</taxon>
        <taxon>Pendulisporaceae</taxon>
        <taxon>Pendulispora</taxon>
    </lineage>
</organism>
<dbReference type="Proteomes" id="UP001370348">
    <property type="component" value="Chromosome"/>
</dbReference>
<dbReference type="Gene3D" id="3.50.70.10">
    <property type="match status" value="1"/>
</dbReference>
<dbReference type="GO" id="GO:0016853">
    <property type="term" value="F:isomerase activity"/>
    <property type="evidence" value="ECO:0007669"/>
    <property type="project" value="UniProtKB-KW"/>
</dbReference>